<accession>A0ABQ7GLU4</accession>
<evidence type="ECO:0000256" key="3">
    <source>
        <dbReference type="ARBA" id="ARBA00022692"/>
    </source>
</evidence>
<evidence type="ECO:0000256" key="4">
    <source>
        <dbReference type="ARBA" id="ARBA00022989"/>
    </source>
</evidence>
<comment type="caution">
    <text evidence="8">The sequence shown here is derived from an EMBL/GenBank/DDBJ whole genome shotgun (WGS) entry which is preliminary data.</text>
</comment>
<dbReference type="EMBL" id="MU069698">
    <property type="protein sequence ID" value="KAF5835582.1"/>
    <property type="molecule type" value="Genomic_DNA"/>
</dbReference>
<feature type="transmembrane region" description="Helical" evidence="7">
    <location>
        <begin position="430"/>
        <end position="449"/>
    </location>
</feature>
<keyword evidence="5 7" id="KW-0472">Membrane</keyword>
<dbReference type="Proteomes" id="UP000815325">
    <property type="component" value="Unassembled WGS sequence"/>
</dbReference>
<organism evidence="8 9">
    <name type="scientific">Dunaliella salina</name>
    <name type="common">Green alga</name>
    <name type="synonym">Protococcus salinus</name>
    <dbReference type="NCBI Taxonomy" id="3046"/>
    <lineage>
        <taxon>Eukaryota</taxon>
        <taxon>Viridiplantae</taxon>
        <taxon>Chlorophyta</taxon>
        <taxon>core chlorophytes</taxon>
        <taxon>Chlorophyceae</taxon>
        <taxon>CS clade</taxon>
        <taxon>Chlamydomonadales</taxon>
        <taxon>Dunaliellaceae</taxon>
        <taxon>Dunaliella</taxon>
    </lineage>
</organism>
<keyword evidence="9" id="KW-1185">Reference proteome</keyword>
<protein>
    <submittedName>
        <fullName evidence="8">UbiA prenyltransferase family-domain-containing protein</fullName>
    </submittedName>
</protein>
<dbReference type="InterPro" id="IPR011937">
    <property type="entry name" value="DHNA_phytyltransferase_MenA"/>
</dbReference>
<evidence type="ECO:0000256" key="1">
    <source>
        <dbReference type="ARBA" id="ARBA00004141"/>
    </source>
</evidence>
<evidence type="ECO:0000313" key="9">
    <source>
        <dbReference type="Proteomes" id="UP000815325"/>
    </source>
</evidence>
<feature type="transmembrane region" description="Helical" evidence="7">
    <location>
        <begin position="123"/>
        <end position="142"/>
    </location>
</feature>
<evidence type="ECO:0000256" key="7">
    <source>
        <dbReference type="SAM" id="Phobius"/>
    </source>
</evidence>
<feature type="transmembrane region" description="Helical" evidence="7">
    <location>
        <begin position="320"/>
        <end position="344"/>
    </location>
</feature>
<feature type="region of interest" description="Disordered" evidence="6">
    <location>
        <begin position="54"/>
        <end position="106"/>
    </location>
</feature>
<proteinExistence type="inferred from homology"/>
<evidence type="ECO:0000256" key="6">
    <source>
        <dbReference type="SAM" id="MobiDB-lite"/>
    </source>
</evidence>
<name>A0ABQ7GLU4_DUNSA</name>
<dbReference type="InterPro" id="IPR026046">
    <property type="entry name" value="UBIAD1"/>
</dbReference>
<evidence type="ECO:0000256" key="2">
    <source>
        <dbReference type="ARBA" id="ARBA00022679"/>
    </source>
</evidence>
<dbReference type="InterPro" id="IPR000537">
    <property type="entry name" value="UbiA_prenyltransferase"/>
</dbReference>
<feature type="compositionally biased region" description="Polar residues" evidence="6">
    <location>
        <begin position="66"/>
        <end position="76"/>
    </location>
</feature>
<keyword evidence="3 7" id="KW-0812">Transmembrane</keyword>
<evidence type="ECO:0000313" key="8">
    <source>
        <dbReference type="EMBL" id="KAF5835582.1"/>
    </source>
</evidence>
<sequence length="451" mass="47468">MTGQSKCTGRAQLHGLQQQHIHFYKQRRRRFRACLRKSPLTSWQQHHHHHLLCASSSSNHGRDSIHQSPSLQQPQHEQLAGGHSSAEPMESEEPGNGVGAGPKQDPAEAAAQRRALWMRAIKPPMYSVGYIPVLVGAAAVFLETGTVPFSRILGLLAAAISIIAWLNLSNDAFDAATGVDATKPESVVNLTGNRPLVFWLSVAFLVVGVSLLGHFISSTADMRVAAMLALSIACGYMYQGPPFRLSYKGLGEPLCFLAFGPSATPAFYLALQPAASQAAVGVAATAAATAAAGNAAVGPQWPSWLTSTAAQLPLPPVSSLAWGLSLLVGASTTTILFTSHFHQIDGDRAAGKSSPLVQLGVERGVSVLTASVVGVYLLAAALAACGVLPALVLGPVLLLSLGPAKGVVDYAVTHKQDPPRLAPLKRFACMWHIALGCSLVLGLVTARFCRL</sequence>
<feature type="transmembrane region" description="Helical" evidence="7">
    <location>
        <begin position="365"/>
        <end position="392"/>
    </location>
</feature>
<feature type="transmembrane region" description="Helical" evidence="7">
    <location>
        <begin position="196"/>
        <end position="216"/>
    </location>
</feature>
<evidence type="ECO:0000256" key="5">
    <source>
        <dbReference type="ARBA" id="ARBA00023136"/>
    </source>
</evidence>
<dbReference type="PANTHER" id="PTHR13929:SF0">
    <property type="entry name" value="UBIA PRENYLTRANSFERASE DOMAIN-CONTAINING PROTEIN 1"/>
    <property type="match status" value="1"/>
</dbReference>
<comment type="subcellular location">
    <subcellularLocation>
        <location evidence="1">Membrane</location>
        <topology evidence="1">Multi-pass membrane protein</topology>
    </subcellularLocation>
</comment>
<dbReference type="HAMAP" id="MF_01938">
    <property type="entry name" value="MenA_2"/>
    <property type="match status" value="1"/>
</dbReference>
<reference evidence="8" key="1">
    <citation type="submission" date="2017-08" db="EMBL/GenBank/DDBJ databases">
        <authorList>
            <person name="Polle J.E."/>
            <person name="Barry K."/>
            <person name="Cushman J."/>
            <person name="Schmutz J."/>
            <person name="Tran D."/>
            <person name="Hathwaick L.T."/>
            <person name="Yim W.C."/>
            <person name="Jenkins J."/>
            <person name="Mckie-Krisberg Z.M."/>
            <person name="Prochnik S."/>
            <person name="Lindquist E."/>
            <person name="Dockter R.B."/>
            <person name="Adam C."/>
            <person name="Molina H."/>
            <person name="Bunkerborg J."/>
            <person name="Jin E."/>
            <person name="Buchheim M."/>
            <person name="Magnuson J."/>
        </authorList>
    </citation>
    <scope>NUCLEOTIDE SEQUENCE</scope>
    <source>
        <strain evidence="8">CCAP 19/18</strain>
    </source>
</reference>
<keyword evidence="4 7" id="KW-1133">Transmembrane helix</keyword>
<gene>
    <name evidence="8" type="ORF">DUNSADRAFT_7184</name>
</gene>
<feature type="transmembrane region" description="Helical" evidence="7">
    <location>
        <begin position="148"/>
        <end position="168"/>
    </location>
</feature>
<dbReference type="Pfam" id="PF01040">
    <property type="entry name" value="UbiA"/>
    <property type="match status" value="1"/>
</dbReference>
<keyword evidence="2" id="KW-0808">Transferase</keyword>
<dbReference type="CDD" id="cd13962">
    <property type="entry name" value="PT_UbiA_UBIAD1"/>
    <property type="match status" value="1"/>
</dbReference>
<dbReference type="PANTHER" id="PTHR13929">
    <property type="entry name" value="1,4-DIHYDROXY-2-NAPHTHOATE OCTAPRENYLTRANSFERASE"/>
    <property type="match status" value="1"/>
</dbReference>
<feature type="transmembrane region" description="Helical" evidence="7">
    <location>
        <begin position="250"/>
        <end position="271"/>
    </location>
</feature>